<keyword evidence="3" id="KW-1185">Reference proteome</keyword>
<dbReference type="Gene3D" id="3.40.50.410">
    <property type="entry name" value="von Willebrand factor, type A domain"/>
    <property type="match status" value="1"/>
</dbReference>
<name>A0ABT1QR56_9GAMM</name>
<accession>A0ABT1QR56</accession>
<dbReference type="EMBL" id="JANFQO010000006">
    <property type="protein sequence ID" value="MCQ4164764.1"/>
    <property type="molecule type" value="Genomic_DNA"/>
</dbReference>
<dbReference type="RefSeq" id="WP_255913676.1">
    <property type="nucleotide sequence ID" value="NZ_JANFQO010000006.1"/>
</dbReference>
<evidence type="ECO:0000313" key="2">
    <source>
        <dbReference type="EMBL" id="MCQ4164764.1"/>
    </source>
</evidence>
<protein>
    <submittedName>
        <fullName evidence="2">DUF58 domain-containing protein</fullName>
    </submittedName>
</protein>
<evidence type="ECO:0000259" key="1">
    <source>
        <dbReference type="Pfam" id="PF01882"/>
    </source>
</evidence>
<gene>
    <name evidence="2" type="ORF">NM961_08580</name>
</gene>
<dbReference type="InterPro" id="IPR002881">
    <property type="entry name" value="DUF58"/>
</dbReference>
<proteinExistence type="predicted"/>
<dbReference type="Pfam" id="PF01882">
    <property type="entry name" value="DUF58"/>
    <property type="match status" value="1"/>
</dbReference>
<dbReference type="PANTHER" id="PTHR33608">
    <property type="entry name" value="BLL2464 PROTEIN"/>
    <property type="match status" value="1"/>
</dbReference>
<dbReference type="InterPro" id="IPR036465">
    <property type="entry name" value="vWFA_dom_sf"/>
</dbReference>
<evidence type="ECO:0000313" key="3">
    <source>
        <dbReference type="Proteomes" id="UP001165498"/>
    </source>
</evidence>
<sequence length="324" mass="34865">MQAAGPGSNTARPRNAAACVQVRLDDLIAQRIAARSLVLAASRKVSAAQAGVKASRFRGRGVDYVESRGYQPGDDIRSMDWRVTARSGRPHTKVFQEERERSVLLVIDHAASMRFGTRVCFKSVQAARAAALIAWSAIRGGDRVGALGFGSGVTGEVRPAGGPRGVLHCLRALADWDTLARVERESGPAPLSQALERARRLARPGSLVVLLTDGFSSDAAAEAPLARLAGHGDVRLLLMTDALELAAPPRGRYAVALGGVRRWLEFDAAAADTQWTDAFRHRRELLLQQARRLGVAHIAVDTRDDLSRCLAPLGLALATRRSYV</sequence>
<organism evidence="2 3">
    <name type="scientific">Tahibacter harae</name>
    <dbReference type="NCBI Taxonomy" id="2963937"/>
    <lineage>
        <taxon>Bacteria</taxon>
        <taxon>Pseudomonadati</taxon>
        <taxon>Pseudomonadota</taxon>
        <taxon>Gammaproteobacteria</taxon>
        <taxon>Lysobacterales</taxon>
        <taxon>Rhodanobacteraceae</taxon>
        <taxon>Tahibacter</taxon>
    </lineage>
</organism>
<comment type="caution">
    <text evidence="2">The sequence shown here is derived from an EMBL/GenBank/DDBJ whole genome shotgun (WGS) entry which is preliminary data.</text>
</comment>
<dbReference type="PANTHER" id="PTHR33608:SF12">
    <property type="entry name" value="DUF58 DOMAIN-CONTAINING PROTEIN"/>
    <property type="match status" value="1"/>
</dbReference>
<dbReference type="Proteomes" id="UP001165498">
    <property type="component" value="Unassembled WGS sequence"/>
</dbReference>
<reference evidence="2" key="1">
    <citation type="submission" date="2022-07" db="EMBL/GenBank/DDBJ databases">
        <title>Tahibacter sp., a new gammaproteobacterium isolated from the silt sample collected at pig farm.</title>
        <authorList>
            <person name="Chen H."/>
        </authorList>
    </citation>
    <scope>NUCLEOTIDE SEQUENCE</scope>
    <source>
        <strain evidence="2">P2K</strain>
    </source>
</reference>
<dbReference type="SUPFAM" id="SSF53300">
    <property type="entry name" value="vWA-like"/>
    <property type="match status" value="1"/>
</dbReference>
<feature type="domain" description="DUF58" evidence="1">
    <location>
        <begin position="66"/>
        <end position="256"/>
    </location>
</feature>